<reference evidence="4 5" key="1">
    <citation type="submission" date="2018-05" db="EMBL/GenBank/DDBJ databases">
        <title>Genomic Encyclopedia of Type Strains, Phase IV (KMG-IV): sequencing the most valuable type-strain genomes for metagenomic binning, comparative biology and taxonomic classification.</title>
        <authorList>
            <person name="Goeker M."/>
        </authorList>
    </citation>
    <scope>NUCLEOTIDE SEQUENCE [LARGE SCALE GENOMIC DNA]</scope>
    <source>
        <strain evidence="4 5">DSM 100333</strain>
    </source>
</reference>
<evidence type="ECO:0000256" key="1">
    <source>
        <dbReference type="ARBA" id="ARBA00022679"/>
    </source>
</evidence>
<dbReference type="Pfam" id="PF00534">
    <property type="entry name" value="Glycos_transf_1"/>
    <property type="match status" value="1"/>
</dbReference>
<dbReference type="AlphaFoldDB" id="A0A2U0UK02"/>
<keyword evidence="1 4" id="KW-0808">Transferase</keyword>
<dbReference type="GO" id="GO:0016757">
    <property type="term" value="F:glycosyltransferase activity"/>
    <property type="evidence" value="ECO:0007669"/>
    <property type="project" value="InterPro"/>
</dbReference>
<dbReference type="PANTHER" id="PTHR46401">
    <property type="entry name" value="GLYCOSYLTRANSFERASE WBBK-RELATED"/>
    <property type="match status" value="1"/>
</dbReference>
<dbReference type="EMBL" id="QENY01000003">
    <property type="protein sequence ID" value="PVX57911.1"/>
    <property type="molecule type" value="Genomic_DNA"/>
</dbReference>
<proteinExistence type="predicted"/>
<dbReference type="InterPro" id="IPR028098">
    <property type="entry name" value="Glyco_trans_4-like_N"/>
</dbReference>
<feature type="domain" description="Glycosyl transferase family 1" evidence="2">
    <location>
        <begin position="206"/>
        <end position="353"/>
    </location>
</feature>
<organism evidence="4 5">
    <name type="scientific">Hallella colorans</name>
    <dbReference type="NCBI Taxonomy" id="1703337"/>
    <lineage>
        <taxon>Bacteria</taxon>
        <taxon>Pseudomonadati</taxon>
        <taxon>Bacteroidota</taxon>
        <taxon>Bacteroidia</taxon>
        <taxon>Bacteroidales</taxon>
        <taxon>Prevotellaceae</taxon>
        <taxon>Hallella</taxon>
    </lineage>
</organism>
<evidence type="ECO:0000259" key="3">
    <source>
        <dbReference type="Pfam" id="PF13439"/>
    </source>
</evidence>
<dbReference type="PANTHER" id="PTHR46401:SF2">
    <property type="entry name" value="GLYCOSYLTRANSFERASE WBBK-RELATED"/>
    <property type="match status" value="1"/>
</dbReference>
<comment type="caution">
    <text evidence="4">The sequence shown here is derived from an EMBL/GenBank/DDBJ whole genome shotgun (WGS) entry which is preliminary data.</text>
</comment>
<name>A0A2U0UK02_9BACT</name>
<dbReference type="SUPFAM" id="SSF53756">
    <property type="entry name" value="UDP-Glycosyltransferase/glycogen phosphorylase"/>
    <property type="match status" value="1"/>
</dbReference>
<protein>
    <submittedName>
        <fullName evidence="4">Glycosyltransferase involved in cell wall biosynthesis</fullName>
    </submittedName>
</protein>
<dbReference type="Gene3D" id="3.40.50.2000">
    <property type="entry name" value="Glycogen Phosphorylase B"/>
    <property type="match status" value="2"/>
</dbReference>
<dbReference type="OrthoDB" id="9801609at2"/>
<dbReference type="Proteomes" id="UP000245870">
    <property type="component" value="Unassembled WGS sequence"/>
</dbReference>
<dbReference type="CDD" id="cd03809">
    <property type="entry name" value="GT4_MtfB-like"/>
    <property type="match status" value="1"/>
</dbReference>
<dbReference type="Pfam" id="PF13439">
    <property type="entry name" value="Glyco_transf_4"/>
    <property type="match status" value="1"/>
</dbReference>
<accession>A0A2U0UK02</accession>
<feature type="domain" description="Glycosyltransferase subfamily 4-like N-terminal" evidence="3">
    <location>
        <begin position="23"/>
        <end position="182"/>
    </location>
</feature>
<evidence type="ECO:0000259" key="2">
    <source>
        <dbReference type="Pfam" id="PF00534"/>
    </source>
</evidence>
<keyword evidence="5" id="KW-1185">Reference proteome</keyword>
<sequence length="388" mass="43611">MTDNPNHTTIGFDAKRIVSNYTGLGNYGRTLVNALADGNPHLNLRLYAPDSGHEDLRAQVSKADNVTFCYPENARCRLQKDWWRHRGITKQLVSDGVDIFHGLSGELPVGIKNSGIKSIVTIHDLIFMRHPEYYKRIDAYLYKRKFLATCREADQIIAISECTKRDIMAFSNYPECQIKVIYQACGTHFKQPASADHLQSARQTHHLPQRYILYVGSIEERKNLLLAVKAMRHLPTDVSLVAVGRATPYLQKVRKYIHAHGLEPRVRMLHDVGNDELPAIYQQAECFVYPSRYEGFGIPIIEAIQSGLPVVACTGSCLEEAGGPNSLYVHPDDEEALAQAIAASLQGSPGRDERIAQSQAYVRRFENADVANQVLEAYRSLRQAGIHR</sequence>
<evidence type="ECO:0000313" key="4">
    <source>
        <dbReference type="EMBL" id="PVX57911.1"/>
    </source>
</evidence>
<evidence type="ECO:0000313" key="5">
    <source>
        <dbReference type="Proteomes" id="UP000245870"/>
    </source>
</evidence>
<gene>
    <name evidence="4" type="ORF">C7379_10334</name>
</gene>
<dbReference type="InterPro" id="IPR001296">
    <property type="entry name" value="Glyco_trans_1"/>
</dbReference>